<dbReference type="EMBL" id="JBHSSG010000007">
    <property type="protein sequence ID" value="MFC6178098.1"/>
    <property type="molecule type" value="Genomic_DNA"/>
</dbReference>
<evidence type="ECO:0000313" key="1">
    <source>
        <dbReference type="EMBL" id="MFC6178098.1"/>
    </source>
</evidence>
<dbReference type="RefSeq" id="WP_137600719.1">
    <property type="nucleotide sequence ID" value="NZ_BJDT01000005.1"/>
</dbReference>
<accession>A0ABW1RRQ4</accession>
<sequence length="131" mass="14814">MNFKNAELIQIGNFLQTLTLPAQISRARTKLVKSLNDSLKELSEGERQLVTDFGGEVTEQGQISWTDGVVPDGYNDEHAVLLNEQVTIELNQPTLMNALKEYFAKWDGEIDPQYAEAFDAFFDALETEEEK</sequence>
<comment type="caution">
    <text evidence="1">The sequence shown here is derived from an EMBL/GenBank/DDBJ whole genome shotgun (WGS) entry which is preliminary data.</text>
</comment>
<reference evidence="2" key="1">
    <citation type="journal article" date="2019" name="Int. J. Syst. Evol. Microbiol.">
        <title>The Global Catalogue of Microorganisms (GCM) 10K type strain sequencing project: providing services to taxonomists for standard genome sequencing and annotation.</title>
        <authorList>
            <consortium name="The Broad Institute Genomics Platform"/>
            <consortium name="The Broad Institute Genome Sequencing Center for Infectious Disease"/>
            <person name="Wu L."/>
            <person name="Ma J."/>
        </authorList>
    </citation>
    <scope>NUCLEOTIDE SEQUENCE [LARGE SCALE GENOMIC DNA]</scope>
    <source>
        <strain evidence="2">CCM 8924</strain>
    </source>
</reference>
<gene>
    <name evidence="1" type="ORF">ACFQGR_01555</name>
</gene>
<evidence type="ECO:0000313" key="2">
    <source>
        <dbReference type="Proteomes" id="UP001596158"/>
    </source>
</evidence>
<organism evidence="1 2">
    <name type="scientific">Weissella sagaensis</name>
    <dbReference type="NCBI Taxonomy" id="2559928"/>
    <lineage>
        <taxon>Bacteria</taxon>
        <taxon>Bacillati</taxon>
        <taxon>Bacillota</taxon>
        <taxon>Bacilli</taxon>
        <taxon>Lactobacillales</taxon>
        <taxon>Lactobacillaceae</taxon>
        <taxon>Weissella</taxon>
    </lineage>
</organism>
<protein>
    <submittedName>
        <fullName evidence="1">Uncharacterized protein</fullName>
    </submittedName>
</protein>
<name>A0ABW1RRQ4_9LACO</name>
<dbReference type="Proteomes" id="UP001596158">
    <property type="component" value="Unassembled WGS sequence"/>
</dbReference>
<proteinExistence type="predicted"/>
<keyword evidence="2" id="KW-1185">Reference proteome</keyword>